<proteinExistence type="predicted"/>
<dbReference type="InterPro" id="IPR003593">
    <property type="entry name" value="AAA+_ATPase"/>
</dbReference>
<evidence type="ECO:0000256" key="1">
    <source>
        <dbReference type="ARBA" id="ARBA00022448"/>
    </source>
</evidence>
<keyword evidence="1" id="KW-0813">Transport</keyword>
<dbReference type="PANTHER" id="PTHR43423:SF1">
    <property type="entry name" value="ABC TRANSPORTER I FAMILY MEMBER 17"/>
    <property type="match status" value="1"/>
</dbReference>
<evidence type="ECO:0000256" key="2">
    <source>
        <dbReference type="ARBA" id="ARBA00022741"/>
    </source>
</evidence>
<dbReference type="Proteomes" id="UP000183508">
    <property type="component" value="Unassembled WGS sequence"/>
</dbReference>
<dbReference type="PROSITE" id="PS50893">
    <property type="entry name" value="ABC_TRANSPORTER_2"/>
    <property type="match status" value="1"/>
</dbReference>
<evidence type="ECO:0000313" key="5">
    <source>
        <dbReference type="EMBL" id="SFU54446.1"/>
    </source>
</evidence>
<gene>
    <name evidence="5" type="ORF">SAMN05421543_103176</name>
</gene>
<dbReference type="GO" id="GO:0016020">
    <property type="term" value="C:membrane"/>
    <property type="evidence" value="ECO:0007669"/>
    <property type="project" value="InterPro"/>
</dbReference>
<keyword evidence="2" id="KW-0547">Nucleotide-binding</keyword>
<dbReference type="CDD" id="cd03260">
    <property type="entry name" value="ABC_PstB_phosphate_transporter"/>
    <property type="match status" value="1"/>
</dbReference>
<keyword evidence="3 5" id="KW-0067">ATP-binding</keyword>
<evidence type="ECO:0000256" key="3">
    <source>
        <dbReference type="ARBA" id="ARBA00022840"/>
    </source>
</evidence>
<dbReference type="STRING" id="392015.SAMN05421543_103176"/>
<sequence length="232" mass="25249">MLKDVRGAVRAATIVTVVGPSGAGKSTLLALCNLMQTPDAGEVWVWEREVRQWPLRALRRRVGLVMQQPVMLPGTVYDNLAAAARLHGEPEPDGRALLDLVGLPWDLLPRPAAELSGGQKQRIALARTLANRPDILLLDEATSALDRASAAVVEALVVRLVRERGMTVLWVTHDLAQARRISDEMWLVVDGRVVEQGPTAAFFDGPQTEWGRRFLLGQADLGQTGTEGDAGR</sequence>
<dbReference type="GO" id="GO:0005315">
    <property type="term" value="F:phosphate transmembrane transporter activity"/>
    <property type="evidence" value="ECO:0007669"/>
    <property type="project" value="InterPro"/>
</dbReference>
<dbReference type="InterPro" id="IPR017871">
    <property type="entry name" value="ABC_transporter-like_CS"/>
</dbReference>
<dbReference type="SMART" id="SM00382">
    <property type="entry name" value="AAA"/>
    <property type="match status" value="1"/>
</dbReference>
<evidence type="ECO:0000313" key="6">
    <source>
        <dbReference type="Proteomes" id="UP000183508"/>
    </source>
</evidence>
<dbReference type="RefSeq" id="WP_245783832.1">
    <property type="nucleotide sequence ID" value="NZ_FPBV01000003.1"/>
</dbReference>
<dbReference type="PROSITE" id="PS00211">
    <property type="entry name" value="ABC_TRANSPORTER_1"/>
    <property type="match status" value="1"/>
</dbReference>
<dbReference type="Pfam" id="PF00005">
    <property type="entry name" value="ABC_tran"/>
    <property type="match status" value="1"/>
</dbReference>
<evidence type="ECO:0000259" key="4">
    <source>
        <dbReference type="PROSITE" id="PS50893"/>
    </source>
</evidence>
<protein>
    <submittedName>
        <fullName evidence="5">Putative ABC transport system ATP-binding protein</fullName>
    </submittedName>
</protein>
<dbReference type="SUPFAM" id="SSF52540">
    <property type="entry name" value="P-loop containing nucleoside triphosphate hydrolases"/>
    <property type="match status" value="1"/>
</dbReference>
<dbReference type="EMBL" id="FPBV01000003">
    <property type="protein sequence ID" value="SFU54446.1"/>
    <property type="molecule type" value="Genomic_DNA"/>
</dbReference>
<dbReference type="PANTHER" id="PTHR43423">
    <property type="entry name" value="ABC TRANSPORTER I FAMILY MEMBER 17"/>
    <property type="match status" value="1"/>
</dbReference>
<dbReference type="GO" id="GO:0005524">
    <property type="term" value="F:ATP binding"/>
    <property type="evidence" value="ECO:0007669"/>
    <property type="project" value="UniProtKB-KW"/>
</dbReference>
<organism evidence="5 6">
    <name type="scientific">Alicyclobacillus macrosporangiidus</name>
    <dbReference type="NCBI Taxonomy" id="392015"/>
    <lineage>
        <taxon>Bacteria</taxon>
        <taxon>Bacillati</taxon>
        <taxon>Bacillota</taxon>
        <taxon>Bacilli</taxon>
        <taxon>Bacillales</taxon>
        <taxon>Alicyclobacillaceae</taxon>
        <taxon>Alicyclobacillus</taxon>
    </lineage>
</organism>
<feature type="domain" description="ABC transporter" evidence="4">
    <location>
        <begin position="1"/>
        <end position="215"/>
    </location>
</feature>
<reference evidence="6" key="1">
    <citation type="submission" date="2016-10" db="EMBL/GenBank/DDBJ databases">
        <authorList>
            <person name="Varghese N."/>
        </authorList>
    </citation>
    <scope>NUCLEOTIDE SEQUENCE [LARGE SCALE GENOMIC DNA]</scope>
    <source>
        <strain evidence="6">DSM 17980</strain>
    </source>
</reference>
<dbReference type="AlphaFoldDB" id="A0A1I7H1R4"/>
<dbReference type="GO" id="GO:0035435">
    <property type="term" value="P:phosphate ion transmembrane transport"/>
    <property type="evidence" value="ECO:0007669"/>
    <property type="project" value="InterPro"/>
</dbReference>
<dbReference type="Gene3D" id="3.40.50.300">
    <property type="entry name" value="P-loop containing nucleotide triphosphate hydrolases"/>
    <property type="match status" value="1"/>
</dbReference>
<name>A0A1I7H1R4_9BACL</name>
<dbReference type="InterPro" id="IPR003439">
    <property type="entry name" value="ABC_transporter-like_ATP-bd"/>
</dbReference>
<accession>A0A1I7H1R4</accession>
<dbReference type="InterPro" id="IPR005670">
    <property type="entry name" value="PstB-like"/>
</dbReference>
<dbReference type="eggNOG" id="COG1117">
    <property type="taxonomic scope" value="Bacteria"/>
</dbReference>
<keyword evidence="6" id="KW-1185">Reference proteome</keyword>
<dbReference type="InterPro" id="IPR027417">
    <property type="entry name" value="P-loop_NTPase"/>
</dbReference>
<dbReference type="GO" id="GO:0016887">
    <property type="term" value="F:ATP hydrolysis activity"/>
    <property type="evidence" value="ECO:0007669"/>
    <property type="project" value="InterPro"/>
</dbReference>